<evidence type="ECO:0000256" key="10">
    <source>
        <dbReference type="RuleBase" id="RU363032"/>
    </source>
</evidence>
<dbReference type="CDD" id="cd06261">
    <property type="entry name" value="TM_PBP2"/>
    <property type="match status" value="1"/>
</dbReference>
<feature type="transmembrane region" description="Helical" evidence="10">
    <location>
        <begin position="196"/>
        <end position="215"/>
    </location>
</feature>
<evidence type="ECO:0000256" key="4">
    <source>
        <dbReference type="ARBA" id="ARBA00022448"/>
    </source>
</evidence>
<evidence type="ECO:0000256" key="11">
    <source>
        <dbReference type="RuleBase" id="RU365097"/>
    </source>
</evidence>
<dbReference type="SUPFAM" id="SSF161098">
    <property type="entry name" value="MetI-like"/>
    <property type="match status" value="1"/>
</dbReference>
<accession>A0ABZ0IHL7</accession>
<evidence type="ECO:0000256" key="9">
    <source>
        <dbReference type="ARBA" id="ARBA00023136"/>
    </source>
</evidence>
<keyword evidence="4 10" id="KW-0813">Transport</keyword>
<proteinExistence type="inferred from homology"/>
<keyword evidence="5 11" id="KW-1003">Cell membrane</keyword>
<dbReference type="InterPro" id="IPR000515">
    <property type="entry name" value="MetI-like"/>
</dbReference>
<dbReference type="Pfam" id="PF00528">
    <property type="entry name" value="BPD_transp_1"/>
    <property type="match status" value="1"/>
</dbReference>
<keyword evidence="9 10" id="KW-0472">Membrane</keyword>
<dbReference type="Gene3D" id="1.10.3720.10">
    <property type="entry name" value="MetI-like"/>
    <property type="match status" value="1"/>
</dbReference>
<sequence length="222" mass="24593">MEQFMAPLWLSLKLAVFTTLILALVGVVSGYVLHMFSFRGKSLIRAIIALPLVLPPTVLGYYLLVAMQPDSFAGGVFEKLFGVRMVFSFYGILLGSIVFSLPFMVSPILSGLDALPKSLREASFTLGKTRLQTFFKVLVPNIKSSLFAAFIMTFAHTIGEFGVVLMIGGNIPGQTRVASIAIFHEMEAMNYDVANQYALVLLVFSLVIIFLVQWLQKRIALW</sequence>
<gene>
    <name evidence="13" type="primary">modB</name>
    <name evidence="13" type="ORF">RT717_15735</name>
</gene>
<keyword evidence="6 11" id="KW-0500">Molybdenum</keyword>
<keyword evidence="14" id="KW-1185">Reference proteome</keyword>
<evidence type="ECO:0000256" key="6">
    <source>
        <dbReference type="ARBA" id="ARBA00022505"/>
    </source>
</evidence>
<protein>
    <recommendedName>
        <fullName evidence="11">Molybdenum transport system permease</fullName>
    </recommendedName>
</protein>
<feature type="transmembrane region" description="Helical" evidence="10">
    <location>
        <begin position="146"/>
        <end position="167"/>
    </location>
</feature>
<dbReference type="PANTHER" id="PTHR30183:SF8">
    <property type="entry name" value="MOLYBDENUM TRANSPORT SYSTEM PERMEASE"/>
    <property type="match status" value="1"/>
</dbReference>
<comment type="subcellular location">
    <subcellularLocation>
        <location evidence="2 10">Cell membrane</location>
        <topology evidence="2 10">Multi-pass membrane protein</topology>
    </subcellularLocation>
</comment>
<dbReference type="PROSITE" id="PS50928">
    <property type="entry name" value="ABC_TM1"/>
    <property type="match status" value="1"/>
</dbReference>
<evidence type="ECO:0000256" key="7">
    <source>
        <dbReference type="ARBA" id="ARBA00022692"/>
    </source>
</evidence>
<keyword evidence="8 10" id="KW-1133">Transmembrane helix</keyword>
<comment type="similarity">
    <text evidence="3 11">Belongs to the binding-protein-dependent transport system permease family. CysTW subfamily.</text>
</comment>
<evidence type="ECO:0000256" key="8">
    <source>
        <dbReference type="ARBA" id="ARBA00022989"/>
    </source>
</evidence>
<dbReference type="InterPro" id="IPR011867">
    <property type="entry name" value="ModB_ABC"/>
</dbReference>
<dbReference type="Proteomes" id="UP001302349">
    <property type="component" value="Chromosome"/>
</dbReference>
<evidence type="ECO:0000313" key="14">
    <source>
        <dbReference type="Proteomes" id="UP001302349"/>
    </source>
</evidence>
<feature type="transmembrane region" description="Helical" evidence="10">
    <location>
        <begin position="46"/>
        <end position="67"/>
    </location>
</feature>
<dbReference type="EMBL" id="CP136051">
    <property type="protein sequence ID" value="WOK04532.1"/>
    <property type="molecule type" value="Genomic_DNA"/>
</dbReference>
<evidence type="ECO:0000256" key="1">
    <source>
        <dbReference type="ARBA" id="ARBA00002949"/>
    </source>
</evidence>
<comment type="function">
    <text evidence="1 11">Part of the binding-protein-dependent transport system for molybdenum; probably responsible for the translocation of the substrate across the membrane.</text>
</comment>
<dbReference type="InterPro" id="IPR035906">
    <property type="entry name" value="MetI-like_sf"/>
</dbReference>
<evidence type="ECO:0000256" key="5">
    <source>
        <dbReference type="ARBA" id="ARBA00022475"/>
    </source>
</evidence>
<evidence type="ECO:0000313" key="13">
    <source>
        <dbReference type="EMBL" id="WOK04532.1"/>
    </source>
</evidence>
<dbReference type="PANTHER" id="PTHR30183">
    <property type="entry name" value="MOLYBDENUM TRANSPORT SYSTEM PERMEASE PROTEIN MODB"/>
    <property type="match status" value="1"/>
</dbReference>
<feature type="transmembrane region" description="Helical" evidence="10">
    <location>
        <begin position="12"/>
        <end position="34"/>
    </location>
</feature>
<organism evidence="13 14">
    <name type="scientific">Imperialibacter roseus</name>
    <dbReference type="NCBI Taxonomy" id="1324217"/>
    <lineage>
        <taxon>Bacteria</taxon>
        <taxon>Pseudomonadati</taxon>
        <taxon>Bacteroidota</taxon>
        <taxon>Cytophagia</taxon>
        <taxon>Cytophagales</taxon>
        <taxon>Flammeovirgaceae</taxon>
        <taxon>Imperialibacter</taxon>
    </lineage>
</organism>
<evidence type="ECO:0000256" key="3">
    <source>
        <dbReference type="ARBA" id="ARBA00007069"/>
    </source>
</evidence>
<dbReference type="RefSeq" id="WP_151999196.1">
    <property type="nucleotide sequence ID" value="NZ_CP136051.1"/>
</dbReference>
<keyword evidence="7 10" id="KW-0812">Transmembrane</keyword>
<reference evidence="13 14" key="1">
    <citation type="journal article" date="2023" name="Microbiol. Resour. Announc.">
        <title>Complete Genome Sequence of Imperialibacter roseus strain P4T.</title>
        <authorList>
            <person name="Tizabi D.R."/>
            <person name="Bachvaroff T."/>
            <person name="Hill R.T."/>
        </authorList>
    </citation>
    <scope>NUCLEOTIDE SEQUENCE [LARGE SCALE GENOMIC DNA]</scope>
    <source>
        <strain evidence="13 14">P4T</strain>
    </source>
</reference>
<feature type="transmembrane region" description="Helical" evidence="10">
    <location>
        <begin position="87"/>
        <end position="110"/>
    </location>
</feature>
<name>A0ABZ0IHL7_9BACT</name>
<dbReference type="NCBIfam" id="TIGR02141">
    <property type="entry name" value="modB_ABC"/>
    <property type="match status" value="1"/>
</dbReference>
<feature type="domain" description="ABC transmembrane type-1" evidence="12">
    <location>
        <begin position="8"/>
        <end position="212"/>
    </location>
</feature>
<evidence type="ECO:0000256" key="2">
    <source>
        <dbReference type="ARBA" id="ARBA00004651"/>
    </source>
</evidence>
<evidence type="ECO:0000259" key="12">
    <source>
        <dbReference type="PROSITE" id="PS50928"/>
    </source>
</evidence>